<feature type="chain" id="PRO_5042607104" description="Transmembrane protein" evidence="2">
    <location>
        <begin position="19"/>
        <end position="80"/>
    </location>
</feature>
<keyword evidence="1" id="KW-1133">Transmembrane helix</keyword>
<accession>A0AAI9CC13</accession>
<evidence type="ECO:0008006" key="5">
    <source>
        <dbReference type="Google" id="ProtNLM"/>
    </source>
</evidence>
<dbReference type="Proteomes" id="UP001214521">
    <property type="component" value="Unassembled WGS sequence"/>
</dbReference>
<keyword evidence="1" id="KW-0812">Transmembrane</keyword>
<evidence type="ECO:0000313" key="4">
    <source>
        <dbReference type="Proteomes" id="UP001214521"/>
    </source>
</evidence>
<evidence type="ECO:0000313" key="3">
    <source>
        <dbReference type="EMBL" id="EKT4441739.1"/>
    </source>
</evidence>
<evidence type="ECO:0000256" key="1">
    <source>
        <dbReference type="SAM" id="Phobius"/>
    </source>
</evidence>
<evidence type="ECO:0000256" key="2">
    <source>
        <dbReference type="SAM" id="SignalP"/>
    </source>
</evidence>
<keyword evidence="2" id="KW-0732">Signal</keyword>
<protein>
    <recommendedName>
        <fullName evidence="5">Transmembrane protein</fullName>
    </recommendedName>
</protein>
<name>A0AAI9CC13_STEMA</name>
<dbReference type="EMBL" id="ABLOMU010000024">
    <property type="protein sequence ID" value="EKT4441739.1"/>
    <property type="molecule type" value="Genomic_DNA"/>
</dbReference>
<proteinExistence type="predicted"/>
<dbReference type="AlphaFoldDB" id="A0AAI9CC13"/>
<feature type="transmembrane region" description="Helical" evidence="1">
    <location>
        <begin position="57"/>
        <end position="75"/>
    </location>
</feature>
<organism evidence="3 4">
    <name type="scientific">Stenotrophomonas maltophilia</name>
    <name type="common">Pseudomonas maltophilia</name>
    <name type="synonym">Xanthomonas maltophilia</name>
    <dbReference type="NCBI Taxonomy" id="40324"/>
    <lineage>
        <taxon>Bacteria</taxon>
        <taxon>Pseudomonadati</taxon>
        <taxon>Pseudomonadota</taxon>
        <taxon>Gammaproteobacteria</taxon>
        <taxon>Lysobacterales</taxon>
        <taxon>Lysobacteraceae</taxon>
        <taxon>Stenotrophomonas</taxon>
        <taxon>Stenotrophomonas maltophilia group</taxon>
    </lineage>
</organism>
<sequence>MLLVAIALAIAFAAAVLAQNPIRAACMAAGAAAVAGLFVFLQEGTYGVYTSLDWEDLPTSVIPPAIASALVAWWVSTLKK</sequence>
<gene>
    <name evidence="3" type="ORF">QEK83_002398</name>
</gene>
<feature type="signal peptide" evidence="2">
    <location>
        <begin position="1"/>
        <end position="18"/>
    </location>
</feature>
<keyword evidence="1" id="KW-0472">Membrane</keyword>
<comment type="caution">
    <text evidence="3">The sequence shown here is derived from an EMBL/GenBank/DDBJ whole genome shotgun (WGS) entry which is preliminary data.</text>
</comment>
<reference evidence="3" key="1">
    <citation type="submission" date="2022-07" db="EMBL/GenBank/DDBJ databases">
        <authorList>
            <consortium name="Clinical and Environmental Microbiology Branch: Whole genome sequencing antimicrobial resistance pathogens in the healthcare setting"/>
        </authorList>
    </citation>
    <scope>NUCLEOTIDE SEQUENCE</scope>
    <source>
        <strain evidence="3">Stenotrophomonas_maltophilia_2021CK-00905</strain>
    </source>
</reference>